<evidence type="ECO:0000313" key="4">
    <source>
        <dbReference type="Proteomes" id="UP000002866"/>
    </source>
</evidence>
<dbReference type="GO" id="GO:0031625">
    <property type="term" value="F:ubiquitin protein ligase binding"/>
    <property type="evidence" value="ECO:0007669"/>
    <property type="project" value="TreeGrafter"/>
</dbReference>
<dbReference type="PANTHER" id="PTHR11188:SF168">
    <property type="entry name" value="PROTEIN ECM21-RELATED"/>
    <property type="match status" value="1"/>
</dbReference>
<dbReference type="HOGENOM" id="CLU_006239_0_0_1"/>
<dbReference type="EMBL" id="HE806324">
    <property type="protein sequence ID" value="CCH62754.1"/>
    <property type="molecule type" value="Genomic_DNA"/>
</dbReference>
<gene>
    <name evidence="3" type="primary">TBLA0I00950</name>
    <name evidence="3" type="ORF">TBLA_0I00950</name>
</gene>
<feature type="compositionally biased region" description="Polar residues" evidence="1">
    <location>
        <begin position="41"/>
        <end position="53"/>
    </location>
</feature>
<name>I2H8Q2_HENB6</name>
<dbReference type="AlphaFoldDB" id="I2H8Q2"/>
<evidence type="ECO:0000313" key="3">
    <source>
        <dbReference type="EMBL" id="CCH62754.1"/>
    </source>
</evidence>
<dbReference type="OMA" id="TNILWPT"/>
<dbReference type="OrthoDB" id="2333384at2759"/>
<feature type="compositionally biased region" description="Low complexity" evidence="1">
    <location>
        <begin position="99"/>
        <end position="117"/>
    </location>
</feature>
<protein>
    <recommendedName>
        <fullName evidence="2">Arrestin C-terminal-like domain-containing protein</fullName>
    </recommendedName>
</protein>
<proteinExistence type="predicted"/>
<feature type="compositionally biased region" description="Polar residues" evidence="1">
    <location>
        <begin position="954"/>
        <end position="964"/>
    </location>
</feature>
<keyword evidence="4" id="KW-1185">Reference proteome</keyword>
<feature type="region of interest" description="Disordered" evidence="1">
    <location>
        <begin position="1"/>
        <end position="28"/>
    </location>
</feature>
<dbReference type="KEGG" id="tbl:TBLA_0I00950"/>
<feature type="domain" description="Arrestin C-terminal-like" evidence="2">
    <location>
        <begin position="523"/>
        <end position="819"/>
    </location>
</feature>
<dbReference type="InParanoid" id="I2H8Q2"/>
<feature type="region of interest" description="Disordered" evidence="1">
    <location>
        <begin position="954"/>
        <end position="1006"/>
    </location>
</feature>
<evidence type="ECO:0000259" key="2">
    <source>
        <dbReference type="SMART" id="SM01017"/>
    </source>
</evidence>
<feature type="compositionally biased region" description="Polar residues" evidence="1">
    <location>
        <begin position="137"/>
        <end position="153"/>
    </location>
</feature>
<feature type="region of interest" description="Disordered" evidence="1">
    <location>
        <begin position="40"/>
        <end position="154"/>
    </location>
</feature>
<dbReference type="GO" id="GO:0030674">
    <property type="term" value="F:protein-macromolecule adaptor activity"/>
    <property type="evidence" value="ECO:0007669"/>
    <property type="project" value="TreeGrafter"/>
</dbReference>
<dbReference type="Proteomes" id="UP000002866">
    <property type="component" value="Chromosome 9"/>
</dbReference>
<feature type="compositionally biased region" description="Polar residues" evidence="1">
    <location>
        <begin position="907"/>
        <end position="918"/>
    </location>
</feature>
<dbReference type="Pfam" id="PF02752">
    <property type="entry name" value="Arrestin_C"/>
    <property type="match status" value="1"/>
</dbReference>
<dbReference type="STRING" id="1071380.I2H8Q2"/>
<dbReference type="RefSeq" id="XP_004182273.1">
    <property type="nucleotide sequence ID" value="XM_004182225.1"/>
</dbReference>
<organism evidence="3 4">
    <name type="scientific">Henningerozyma blattae (strain ATCC 34711 / CBS 6284 / DSM 70876 / NBRC 10599 / NRRL Y-10934 / UCD 77-7)</name>
    <name type="common">Yeast</name>
    <name type="synonym">Tetrapisispora blattae</name>
    <dbReference type="NCBI Taxonomy" id="1071380"/>
    <lineage>
        <taxon>Eukaryota</taxon>
        <taxon>Fungi</taxon>
        <taxon>Dikarya</taxon>
        <taxon>Ascomycota</taxon>
        <taxon>Saccharomycotina</taxon>
        <taxon>Saccharomycetes</taxon>
        <taxon>Saccharomycetales</taxon>
        <taxon>Saccharomycetaceae</taxon>
        <taxon>Henningerozyma</taxon>
    </lineage>
</organism>
<dbReference type="InterPro" id="IPR011022">
    <property type="entry name" value="Arrestin_C-like"/>
</dbReference>
<evidence type="ECO:0000256" key="1">
    <source>
        <dbReference type="SAM" id="MobiDB-lite"/>
    </source>
</evidence>
<dbReference type="Gene3D" id="2.60.40.640">
    <property type="match status" value="1"/>
</dbReference>
<sequence>MSPPHQIRRASTPSIPANAYHPQTRRGSSSVISAFNHILGPQSSDNVNSALQRTKSHGSIGDQVQKTRSASNPRVRPLRNTNPFVAEASRRSSAPNTPSIRRLSLSSSHNSVSSSQSPMKTSPNTENPRRKGKRHSISGSTPLSQVQSATPTKPLTYGDKYLAKYLKRRGFLPQKHILSGNEMTISFAATGNQVFLPTQSTQADEYLADVTGTHHHDFDSEEDDLDQLEESSVINDSILLTDTNSLQGVPAPNDRTIQIDESMSNYSFALIFSIAKPTKITNIEVELLSRCKVFWSKGVPPSKTFKEEIYKVASKKWSLTSSNFNVFIPSTMKKSAEAVHNTNGIRKTELLKNIKKKDRIYGDKNRSIRELFKSLDKSNPQKLKPGKYVFVFPIVFSNHIPETFTVPSGRVDYMICIASKFLNPFRTNDESVAPLMSSELNSSSLSLQSTESMEKDIIHSETSHKSIFHKNRRDSISASTDTVISELNDRTNLYAEYPIKVVRQPPSVSISTANRPIYIDRVWSDSLSYEISFDKKFIPLNGKVPVRIKLSPLNKTVSVKRVRVSVVEKITFVSKNFEYEYEQVDLLAKDPYNPYYLDFQSRRRKQRNFSLLEVRTKENGSHALREEVIDNTVCDNILSYTAVTKPAKTSKHKKKLEDDIECISDQWVMNTILEFPKHEEGDKHVTKYLAPYGIDTFQLTPNLEKGPPEEHSRHGSVMSLFSSSNATPKKTEHHKTYDKRFHQTKIKSNSGVSVKSHTILNTAKRGLYVDSLNFSNISVKHKLEIMFRISKKEMINGQYKMKNYEVLIDIPIVLVSELCDSGNMELPAYDSITDSTFLRQGPCIDGPPPPTFEDAISIPSTPMGSPLISPIRFADNNEDLCGFTLSRKSSLGGGPSTRSALFDAPSGASSNKSSRTGISNSLATQHSALPSTQGDSSYSSNESQSVFKKGYSLSQGNSSYQQNLVPRGEEYASSINPGANLEPPSYEEVVPAKPTTVSNGRQIISS</sequence>
<dbReference type="PANTHER" id="PTHR11188">
    <property type="entry name" value="ARRESTIN DOMAIN CONTAINING PROTEIN"/>
    <property type="match status" value="1"/>
</dbReference>
<reference evidence="3 4" key="1">
    <citation type="journal article" date="2011" name="Proc. Natl. Acad. Sci. U.S.A.">
        <title>Evolutionary erosion of yeast sex chromosomes by mating-type switching accidents.</title>
        <authorList>
            <person name="Gordon J.L."/>
            <person name="Armisen D."/>
            <person name="Proux-Wera E."/>
            <person name="Oheigeartaigh S.S."/>
            <person name="Byrne K.P."/>
            <person name="Wolfe K.H."/>
        </authorList>
    </citation>
    <scope>NUCLEOTIDE SEQUENCE [LARGE SCALE GENOMIC DNA]</scope>
    <source>
        <strain evidence="4">ATCC 34711 / CBS 6284 / DSM 70876 / NBRC 10599 / NRRL Y-10934 / UCD 77-7</strain>
    </source>
</reference>
<accession>I2H8Q2</accession>
<feature type="compositionally biased region" description="Polar residues" evidence="1">
    <location>
        <begin position="62"/>
        <end position="72"/>
    </location>
</feature>
<dbReference type="InterPro" id="IPR014752">
    <property type="entry name" value="Arrestin-like_C"/>
</dbReference>
<dbReference type="GO" id="GO:0070086">
    <property type="term" value="P:ubiquitin-dependent endocytosis"/>
    <property type="evidence" value="ECO:0007669"/>
    <property type="project" value="TreeGrafter"/>
</dbReference>
<feature type="compositionally biased region" description="Polar residues" evidence="1">
    <location>
        <begin position="995"/>
        <end position="1006"/>
    </location>
</feature>
<dbReference type="eggNOG" id="KOG3780">
    <property type="taxonomic scope" value="Eukaryota"/>
</dbReference>
<dbReference type="InterPro" id="IPR050357">
    <property type="entry name" value="Arrestin_domain-protein"/>
</dbReference>
<dbReference type="GeneID" id="14497932"/>
<dbReference type="SMART" id="SM01017">
    <property type="entry name" value="Arrestin_C"/>
    <property type="match status" value="1"/>
</dbReference>
<dbReference type="GO" id="GO:0005829">
    <property type="term" value="C:cytosol"/>
    <property type="evidence" value="ECO:0007669"/>
    <property type="project" value="TreeGrafter"/>
</dbReference>
<feature type="region of interest" description="Disordered" evidence="1">
    <location>
        <begin position="889"/>
        <end position="918"/>
    </location>
</feature>